<reference evidence="1 2" key="1">
    <citation type="submission" date="2022-11" db="EMBL/GenBank/DDBJ databases">
        <authorList>
            <person name="Siebert D."/>
            <person name="Busche T."/>
            <person name="Saydam E."/>
            <person name="Kalinowski J."/>
            <person name="Ruckert C."/>
            <person name="Blombach B."/>
        </authorList>
    </citation>
    <scope>NUCLEOTIDE SEQUENCE [LARGE SCALE GENOMIC DNA]</scope>
    <source>
        <strain evidence="1 2">DSM 1083</strain>
    </source>
</reference>
<keyword evidence="2" id="KW-1185">Reference proteome</keyword>
<name>A0ABY8BL14_AFICR</name>
<evidence type="ECO:0000313" key="2">
    <source>
        <dbReference type="Proteomes" id="UP001213907"/>
    </source>
</evidence>
<evidence type="ECO:0000313" key="1">
    <source>
        <dbReference type="EMBL" id="WEF50638.1"/>
    </source>
</evidence>
<dbReference type="EMBL" id="CP113162">
    <property type="protein sequence ID" value="WEF50638.1"/>
    <property type="molecule type" value="Genomic_DNA"/>
</dbReference>
<dbReference type="Proteomes" id="UP001213907">
    <property type="component" value="Chromosome"/>
</dbReference>
<sequence>MDDVIDRVMTTFAMMRSVDQAELEASRIKLTDYLDKLTAEGQHDGQRLAVQGLAYMRELHEASGEHRA</sequence>
<gene>
    <name evidence="1" type="ORF">AFIC_002183</name>
</gene>
<organism evidence="1 2">
    <name type="scientific">Afipia carboxydohydrogena</name>
    <name type="common">Pseudomonas carboxydohydrogena</name>
    <dbReference type="NCBI Taxonomy" id="290"/>
    <lineage>
        <taxon>Bacteria</taxon>
        <taxon>Pseudomonadati</taxon>
        <taxon>Pseudomonadota</taxon>
        <taxon>Alphaproteobacteria</taxon>
        <taxon>Hyphomicrobiales</taxon>
        <taxon>Nitrobacteraceae</taxon>
        <taxon>Afipia</taxon>
    </lineage>
</organism>
<dbReference type="RefSeq" id="WP_275246265.1">
    <property type="nucleotide sequence ID" value="NZ_BAABDX010000002.1"/>
</dbReference>
<accession>A0ABY8BL14</accession>
<proteinExistence type="predicted"/>
<protein>
    <submittedName>
        <fullName evidence="1">Uncharacterized protein</fullName>
    </submittedName>
</protein>